<reference evidence="8" key="1">
    <citation type="submission" date="2023-05" db="EMBL/GenBank/DDBJ databases">
        <authorList>
            <person name="Zhang X."/>
        </authorList>
    </citation>
    <scope>NUCLEOTIDE SEQUENCE</scope>
    <source>
        <strain evidence="8">YF14B1</strain>
    </source>
</reference>
<dbReference type="Gene3D" id="1.10.10.10">
    <property type="entry name" value="Winged helix-like DNA-binding domain superfamily/Winged helix DNA-binding domain"/>
    <property type="match status" value="1"/>
</dbReference>
<keyword evidence="2" id="KW-0805">Transcription regulation</keyword>
<evidence type="ECO:0000256" key="2">
    <source>
        <dbReference type="ARBA" id="ARBA00023015"/>
    </source>
</evidence>
<organism evidence="8 9">
    <name type="scientific">Xanthocytophaga flava</name>
    <dbReference type="NCBI Taxonomy" id="3048013"/>
    <lineage>
        <taxon>Bacteria</taxon>
        <taxon>Pseudomonadati</taxon>
        <taxon>Bacteroidota</taxon>
        <taxon>Cytophagia</taxon>
        <taxon>Cytophagales</taxon>
        <taxon>Rhodocytophagaceae</taxon>
        <taxon>Xanthocytophaga</taxon>
    </lineage>
</organism>
<dbReference type="GO" id="GO:0006352">
    <property type="term" value="P:DNA-templated transcription initiation"/>
    <property type="evidence" value="ECO:0007669"/>
    <property type="project" value="InterPro"/>
</dbReference>
<dbReference type="InterPro" id="IPR039425">
    <property type="entry name" value="RNA_pol_sigma-70-like"/>
</dbReference>
<keyword evidence="5" id="KW-0804">Transcription</keyword>
<evidence type="ECO:0000259" key="7">
    <source>
        <dbReference type="Pfam" id="PF04545"/>
    </source>
</evidence>
<dbReference type="SUPFAM" id="SSF88659">
    <property type="entry name" value="Sigma3 and sigma4 domains of RNA polymerase sigma factors"/>
    <property type="match status" value="1"/>
</dbReference>
<dbReference type="SUPFAM" id="SSF88946">
    <property type="entry name" value="Sigma2 domain of RNA polymerase sigma factors"/>
    <property type="match status" value="1"/>
</dbReference>
<dbReference type="GO" id="GO:0016987">
    <property type="term" value="F:sigma factor activity"/>
    <property type="evidence" value="ECO:0007669"/>
    <property type="project" value="UniProtKB-KW"/>
</dbReference>
<dbReference type="InterPro" id="IPR007627">
    <property type="entry name" value="RNA_pol_sigma70_r2"/>
</dbReference>
<dbReference type="InterPro" id="IPR007630">
    <property type="entry name" value="RNA_pol_sigma70_r4"/>
</dbReference>
<name>A0AAE3QXY1_9BACT</name>
<evidence type="ECO:0000259" key="6">
    <source>
        <dbReference type="Pfam" id="PF04542"/>
    </source>
</evidence>
<dbReference type="AlphaFoldDB" id="A0AAE3QXY1"/>
<sequence length="202" mass="23692">MQPSEKNHDEVLFQHLQNGDSDAFAELYRRYVKVLYNYAYRLSGSKDKAQDAVQDTFVEIWNRRESIGKIQNAKAYLLSCTRRRLTLVVQEHNFVSSLSVSESYLDLLVAEHTVEQFIITEENFRQSVYLLKSCLQELPKREYECLHLRFFEELSYEEIAQVMNITTQSARNTTGKALTKLRQHFPKSLLISLLPYVFLLIV</sequence>
<dbReference type="Pfam" id="PF04542">
    <property type="entry name" value="Sigma70_r2"/>
    <property type="match status" value="1"/>
</dbReference>
<dbReference type="NCBIfam" id="TIGR02937">
    <property type="entry name" value="sigma70-ECF"/>
    <property type="match status" value="1"/>
</dbReference>
<dbReference type="InterPro" id="IPR013325">
    <property type="entry name" value="RNA_pol_sigma_r2"/>
</dbReference>
<dbReference type="CDD" id="cd06171">
    <property type="entry name" value="Sigma70_r4"/>
    <property type="match status" value="1"/>
</dbReference>
<dbReference type="GO" id="GO:0003677">
    <property type="term" value="F:DNA binding"/>
    <property type="evidence" value="ECO:0007669"/>
    <property type="project" value="UniProtKB-KW"/>
</dbReference>
<gene>
    <name evidence="8" type="ORF">QNI16_33670</name>
</gene>
<evidence type="ECO:0000256" key="3">
    <source>
        <dbReference type="ARBA" id="ARBA00023082"/>
    </source>
</evidence>
<dbReference type="InterPro" id="IPR036388">
    <property type="entry name" value="WH-like_DNA-bd_sf"/>
</dbReference>
<dbReference type="Pfam" id="PF04545">
    <property type="entry name" value="Sigma70_r4"/>
    <property type="match status" value="1"/>
</dbReference>
<dbReference type="EMBL" id="JASJOS010000020">
    <property type="protein sequence ID" value="MDJ1485488.1"/>
    <property type="molecule type" value="Genomic_DNA"/>
</dbReference>
<feature type="domain" description="RNA polymerase sigma-70 region 2" evidence="6">
    <location>
        <begin position="27"/>
        <end position="85"/>
    </location>
</feature>
<feature type="domain" description="RNA polymerase sigma-70 region 4" evidence="7">
    <location>
        <begin position="134"/>
        <end position="183"/>
    </location>
</feature>
<comment type="caution">
    <text evidence="8">The sequence shown here is derived from an EMBL/GenBank/DDBJ whole genome shotgun (WGS) entry which is preliminary data.</text>
</comment>
<dbReference type="Gene3D" id="1.10.1740.10">
    <property type="match status" value="1"/>
</dbReference>
<dbReference type="InterPro" id="IPR014284">
    <property type="entry name" value="RNA_pol_sigma-70_dom"/>
</dbReference>
<evidence type="ECO:0000313" key="9">
    <source>
        <dbReference type="Proteomes" id="UP001241110"/>
    </source>
</evidence>
<dbReference type="RefSeq" id="WP_313988122.1">
    <property type="nucleotide sequence ID" value="NZ_JASJOS010000020.1"/>
</dbReference>
<dbReference type="PANTHER" id="PTHR43133:SF46">
    <property type="entry name" value="RNA POLYMERASE SIGMA-70 FACTOR ECF SUBFAMILY"/>
    <property type="match status" value="1"/>
</dbReference>
<accession>A0AAE3QXY1</accession>
<proteinExistence type="inferred from homology"/>
<comment type="similarity">
    <text evidence="1">Belongs to the sigma-70 factor family. ECF subfamily.</text>
</comment>
<keyword evidence="3" id="KW-0731">Sigma factor</keyword>
<keyword evidence="4" id="KW-0238">DNA-binding</keyword>
<dbReference type="InterPro" id="IPR013324">
    <property type="entry name" value="RNA_pol_sigma_r3/r4-like"/>
</dbReference>
<evidence type="ECO:0000256" key="4">
    <source>
        <dbReference type="ARBA" id="ARBA00023125"/>
    </source>
</evidence>
<evidence type="ECO:0000256" key="5">
    <source>
        <dbReference type="ARBA" id="ARBA00023163"/>
    </source>
</evidence>
<evidence type="ECO:0000256" key="1">
    <source>
        <dbReference type="ARBA" id="ARBA00010641"/>
    </source>
</evidence>
<protein>
    <submittedName>
        <fullName evidence="8">RNA polymerase sigma factor</fullName>
    </submittedName>
</protein>
<dbReference type="PANTHER" id="PTHR43133">
    <property type="entry name" value="RNA POLYMERASE ECF-TYPE SIGMA FACTO"/>
    <property type="match status" value="1"/>
</dbReference>
<evidence type="ECO:0000313" key="8">
    <source>
        <dbReference type="EMBL" id="MDJ1485488.1"/>
    </source>
</evidence>
<dbReference type="Proteomes" id="UP001241110">
    <property type="component" value="Unassembled WGS sequence"/>
</dbReference>